<gene>
    <name evidence="2" type="ORF">K461DRAFT_283085</name>
</gene>
<organism evidence="2 3">
    <name type="scientific">Myriangium duriaei CBS 260.36</name>
    <dbReference type="NCBI Taxonomy" id="1168546"/>
    <lineage>
        <taxon>Eukaryota</taxon>
        <taxon>Fungi</taxon>
        <taxon>Dikarya</taxon>
        <taxon>Ascomycota</taxon>
        <taxon>Pezizomycotina</taxon>
        <taxon>Dothideomycetes</taxon>
        <taxon>Dothideomycetidae</taxon>
        <taxon>Myriangiales</taxon>
        <taxon>Myriangiaceae</taxon>
        <taxon>Myriangium</taxon>
    </lineage>
</organism>
<reference evidence="2" key="1">
    <citation type="journal article" date="2020" name="Stud. Mycol.">
        <title>101 Dothideomycetes genomes: a test case for predicting lifestyles and emergence of pathogens.</title>
        <authorList>
            <person name="Haridas S."/>
            <person name="Albert R."/>
            <person name="Binder M."/>
            <person name="Bloem J."/>
            <person name="Labutti K."/>
            <person name="Salamov A."/>
            <person name="Andreopoulos B."/>
            <person name="Baker S."/>
            <person name="Barry K."/>
            <person name="Bills G."/>
            <person name="Bluhm B."/>
            <person name="Cannon C."/>
            <person name="Castanera R."/>
            <person name="Culley D."/>
            <person name="Daum C."/>
            <person name="Ezra D."/>
            <person name="Gonzalez J."/>
            <person name="Henrissat B."/>
            <person name="Kuo A."/>
            <person name="Liang C."/>
            <person name="Lipzen A."/>
            <person name="Lutzoni F."/>
            <person name="Magnuson J."/>
            <person name="Mondo S."/>
            <person name="Nolan M."/>
            <person name="Ohm R."/>
            <person name="Pangilinan J."/>
            <person name="Park H.-J."/>
            <person name="Ramirez L."/>
            <person name="Alfaro M."/>
            <person name="Sun H."/>
            <person name="Tritt A."/>
            <person name="Yoshinaga Y."/>
            <person name="Zwiers L.-H."/>
            <person name="Turgeon B."/>
            <person name="Goodwin S."/>
            <person name="Spatafora J."/>
            <person name="Crous P."/>
            <person name="Grigoriev I."/>
        </authorList>
    </citation>
    <scope>NUCLEOTIDE SEQUENCE</scope>
    <source>
        <strain evidence="2">CBS 260.36</strain>
    </source>
</reference>
<feature type="region of interest" description="Disordered" evidence="1">
    <location>
        <begin position="93"/>
        <end position="248"/>
    </location>
</feature>
<accession>A0A9P4IT11</accession>
<proteinExistence type="predicted"/>
<evidence type="ECO:0000256" key="1">
    <source>
        <dbReference type="SAM" id="MobiDB-lite"/>
    </source>
</evidence>
<dbReference type="Proteomes" id="UP000799439">
    <property type="component" value="Unassembled WGS sequence"/>
</dbReference>
<name>A0A9P4IT11_9PEZI</name>
<comment type="caution">
    <text evidence="2">The sequence shown here is derived from an EMBL/GenBank/DDBJ whole genome shotgun (WGS) entry which is preliminary data.</text>
</comment>
<feature type="compositionally biased region" description="Basic and acidic residues" evidence="1">
    <location>
        <begin position="165"/>
        <end position="176"/>
    </location>
</feature>
<protein>
    <submittedName>
        <fullName evidence="2">Uncharacterized protein</fullName>
    </submittedName>
</protein>
<evidence type="ECO:0000313" key="3">
    <source>
        <dbReference type="Proteomes" id="UP000799439"/>
    </source>
</evidence>
<evidence type="ECO:0000313" key="2">
    <source>
        <dbReference type="EMBL" id="KAF2147980.1"/>
    </source>
</evidence>
<sequence>MNEAHVAALEQHQMMDALRQEGELNAIRSLTSQLPPWSHAQWQATSQPGPLFANRPKEEHPMNGMQIPMAIIESGQDRSGMLFYKSDTYGLNGRGVWPEDHPQDPRNRNKMRSGSRQTTTNAEPAPKVVDQPPQRPRHHKPVCKDTAKSAAEPAAETQPRYNLRRTTERAARESSRPPRLQPQIRIEAQAKVKAKARAEPKPRRQPARQSKAPAPSKVIKSTKKARTPKASTSTKAPTLRSTRSKTKA</sequence>
<dbReference type="AlphaFoldDB" id="A0A9P4IT11"/>
<keyword evidence="3" id="KW-1185">Reference proteome</keyword>
<feature type="compositionally biased region" description="Polar residues" evidence="1">
    <location>
        <begin position="229"/>
        <end position="241"/>
    </location>
</feature>
<dbReference type="EMBL" id="ML996094">
    <property type="protein sequence ID" value="KAF2147980.1"/>
    <property type="molecule type" value="Genomic_DNA"/>
</dbReference>
<feature type="compositionally biased region" description="Basic and acidic residues" evidence="1">
    <location>
        <begin position="97"/>
        <end position="107"/>
    </location>
</feature>